<protein>
    <submittedName>
        <fullName evidence="4">N-acetyltransferase GCN5</fullName>
    </submittedName>
</protein>
<sequence length="190" mass="20784">MDWTIRQAPPSAAAIIREIARESWHAAYDEFLGASQVDRMIDDWYELDELESSIANAADQAGASFLVAVPPEDDDPASDKHAGNAENAAAAVGFAHAGVDPDEPETAYLPRLYARPTVWGEGVGTGLIERVEADLRSHSERLRLTVLADNEVGVSFYESSGFERIETRPSDLEPIDGEGVLEEHIYEKSL</sequence>
<dbReference type="AlphaFoldDB" id="M0A4U8"/>
<dbReference type="OrthoDB" id="11597at2157"/>
<dbReference type="EMBL" id="AOIM01000015">
    <property type="protein sequence ID" value="ELY92932.1"/>
    <property type="molecule type" value="Genomic_DNA"/>
</dbReference>
<proteinExistence type="predicted"/>
<evidence type="ECO:0000256" key="2">
    <source>
        <dbReference type="ARBA" id="ARBA00023315"/>
    </source>
</evidence>
<comment type="caution">
    <text evidence="4">The sequence shown here is derived from an EMBL/GenBank/DDBJ whole genome shotgun (WGS) entry which is preliminary data.</text>
</comment>
<gene>
    <name evidence="4" type="ORF">C483_06350</name>
</gene>
<name>M0A4U8_9EURY</name>
<reference evidence="4 5" key="1">
    <citation type="journal article" date="2014" name="PLoS Genet.">
        <title>Phylogenetically driven sequencing of extremely halophilic archaea reveals strategies for static and dynamic osmo-response.</title>
        <authorList>
            <person name="Becker E.A."/>
            <person name="Seitzer P.M."/>
            <person name="Tritt A."/>
            <person name="Larsen D."/>
            <person name="Krusor M."/>
            <person name="Yao A.I."/>
            <person name="Wu D."/>
            <person name="Madern D."/>
            <person name="Eisen J.A."/>
            <person name="Darling A.E."/>
            <person name="Facciotti M.T."/>
        </authorList>
    </citation>
    <scope>NUCLEOTIDE SEQUENCE [LARGE SCALE GENOMIC DNA]</scope>
    <source>
        <strain evidence="4 5">JCM 10989</strain>
    </source>
</reference>
<dbReference type="SUPFAM" id="SSF55729">
    <property type="entry name" value="Acyl-CoA N-acyltransferases (Nat)"/>
    <property type="match status" value="1"/>
</dbReference>
<dbReference type="Pfam" id="PF00583">
    <property type="entry name" value="Acetyltransf_1"/>
    <property type="match status" value="1"/>
</dbReference>
<dbReference type="Gene3D" id="3.40.630.30">
    <property type="match status" value="1"/>
</dbReference>
<dbReference type="GO" id="GO:0016747">
    <property type="term" value="F:acyltransferase activity, transferring groups other than amino-acyl groups"/>
    <property type="evidence" value="ECO:0007669"/>
    <property type="project" value="InterPro"/>
</dbReference>
<keyword evidence="5" id="KW-1185">Reference proteome</keyword>
<dbReference type="CDD" id="cd04301">
    <property type="entry name" value="NAT_SF"/>
    <property type="match status" value="1"/>
</dbReference>
<dbReference type="Proteomes" id="UP000011519">
    <property type="component" value="Unassembled WGS sequence"/>
</dbReference>
<evidence type="ECO:0000313" key="4">
    <source>
        <dbReference type="EMBL" id="ELY92932.1"/>
    </source>
</evidence>
<evidence type="ECO:0000259" key="3">
    <source>
        <dbReference type="PROSITE" id="PS51186"/>
    </source>
</evidence>
<keyword evidence="1 4" id="KW-0808">Transferase</keyword>
<accession>M0A4U8</accession>
<dbReference type="STRING" id="1227493.C483_06350"/>
<dbReference type="PROSITE" id="PS51186">
    <property type="entry name" value="GNAT"/>
    <property type="match status" value="1"/>
</dbReference>
<evidence type="ECO:0000256" key="1">
    <source>
        <dbReference type="ARBA" id="ARBA00022679"/>
    </source>
</evidence>
<dbReference type="RefSeq" id="WP_006652505.1">
    <property type="nucleotide sequence ID" value="NZ_AOIM01000015.1"/>
</dbReference>
<dbReference type="InterPro" id="IPR000182">
    <property type="entry name" value="GNAT_dom"/>
</dbReference>
<feature type="domain" description="N-acetyltransferase" evidence="3">
    <location>
        <begin position="14"/>
        <end position="187"/>
    </location>
</feature>
<dbReference type="InterPro" id="IPR050832">
    <property type="entry name" value="Bact_Acetyltransf"/>
</dbReference>
<organism evidence="4 5">
    <name type="scientific">Natrialba hulunbeirensis JCM 10989</name>
    <dbReference type="NCBI Taxonomy" id="1227493"/>
    <lineage>
        <taxon>Archaea</taxon>
        <taxon>Methanobacteriati</taxon>
        <taxon>Methanobacteriota</taxon>
        <taxon>Stenosarchaea group</taxon>
        <taxon>Halobacteria</taxon>
        <taxon>Halobacteriales</taxon>
        <taxon>Natrialbaceae</taxon>
        <taxon>Natrialba</taxon>
    </lineage>
</organism>
<dbReference type="PATRIC" id="fig|1227493.4.peg.1248"/>
<dbReference type="InterPro" id="IPR016181">
    <property type="entry name" value="Acyl_CoA_acyltransferase"/>
</dbReference>
<evidence type="ECO:0000313" key="5">
    <source>
        <dbReference type="Proteomes" id="UP000011519"/>
    </source>
</evidence>
<dbReference type="PANTHER" id="PTHR43877:SF1">
    <property type="entry name" value="ACETYLTRANSFERASE"/>
    <property type="match status" value="1"/>
</dbReference>
<keyword evidence="2" id="KW-0012">Acyltransferase</keyword>
<dbReference type="PANTHER" id="PTHR43877">
    <property type="entry name" value="AMINOALKYLPHOSPHONATE N-ACETYLTRANSFERASE-RELATED-RELATED"/>
    <property type="match status" value="1"/>
</dbReference>